<organism evidence="2 3">
    <name type="scientific">Dactylosporangium cerinum</name>
    <dbReference type="NCBI Taxonomy" id="1434730"/>
    <lineage>
        <taxon>Bacteria</taxon>
        <taxon>Bacillati</taxon>
        <taxon>Actinomycetota</taxon>
        <taxon>Actinomycetes</taxon>
        <taxon>Micromonosporales</taxon>
        <taxon>Micromonosporaceae</taxon>
        <taxon>Dactylosporangium</taxon>
    </lineage>
</organism>
<dbReference type="PANTHER" id="PTHR30543">
    <property type="entry name" value="CHROMATE REDUCTASE"/>
    <property type="match status" value="1"/>
</dbReference>
<keyword evidence="2" id="KW-0560">Oxidoreductase</keyword>
<dbReference type="Gene3D" id="3.40.50.360">
    <property type="match status" value="1"/>
</dbReference>
<feature type="domain" description="NADPH-dependent FMN reductase-like" evidence="1">
    <location>
        <begin position="3"/>
        <end position="148"/>
    </location>
</feature>
<dbReference type="EMBL" id="JBHSIU010000028">
    <property type="protein sequence ID" value="MFC5000924.1"/>
    <property type="molecule type" value="Genomic_DNA"/>
</dbReference>
<gene>
    <name evidence="2" type="ORF">ACFPIJ_24170</name>
</gene>
<comment type="caution">
    <text evidence="2">The sequence shown here is derived from an EMBL/GenBank/DDBJ whole genome shotgun (WGS) entry which is preliminary data.</text>
</comment>
<dbReference type="EC" id="1.-.-.-" evidence="2"/>
<name>A0ABV9VYV4_9ACTN</name>
<evidence type="ECO:0000313" key="2">
    <source>
        <dbReference type="EMBL" id="MFC5000924.1"/>
    </source>
</evidence>
<dbReference type="SUPFAM" id="SSF52218">
    <property type="entry name" value="Flavoproteins"/>
    <property type="match status" value="1"/>
</dbReference>
<reference evidence="3" key="1">
    <citation type="journal article" date="2019" name="Int. J. Syst. Evol. Microbiol.">
        <title>The Global Catalogue of Microorganisms (GCM) 10K type strain sequencing project: providing services to taxonomists for standard genome sequencing and annotation.</title>
        <authorList>
            <consortium name="The Broad Institute Genomics Platform"/>
            <consortium name="The Broad Institute Genome Sequencing Center for Infectious Disease"/>
            <person name="Wu L."/>
            <person name="Ma J."/>
        </authorList>
    </citation>
    <scope>NUCLEOTIDE SEQUENCE [LARGE SCALE GENOMIC DNA]</scope>
    <source>
        <strain evidence="3">CGMCC 4.7152</strain>
    </source>
</reference>
<dbReference type="Pfam" id="PF03358">
    <property type="entry name" value="FMN_red"/>
    <property type="match status" value="1"/>
</dbReference>
<dbReference type="Proteomes" id="UP001595912">
    <property type="component" value="Unassembled WGS sequence"/>
</dbReference>
<dbReference type="PANTHER" id="PTHR30543:SF21">
    <property type="entry name" value="NAD(P)H-DEPENDENT FMN REDUCTASE LOT6"/>
    <property type="match status" value="1"/>
</dbReference>
<accession>A0ABV9VYV4</accession>
<proteinExistence type="predicted"/>
<dbReference type="RefSeq" id="WP_380117452.1">
    <property type="nucleotide sequence ID" value="NZ_JBHSIU010000028.1"/>
</dbReference>
<dbReference type="InterPro" id="IPR005025">
    <property type="entry name" value="FMN_Rdtase-like_dom"/>
</dbReference>
<dbReference type="InterPro" id="IPR029039">
    <property type="entry name" value="Flavoprotein-like_sf"/>
</dbReference>
<dbReference type="InterPro" id="IPR050712">
    <property type="entry name" value="NAD(P)H-dep_reductase"/>
</dbReference>
<protein>
    <submittedName>
        <fullName evidence="2">NADPH-dependent FMN reductase</fullName>
        <ecNumber evidence="2">1.-.-.-</ecNumber>
    </submittedName>
</protein>
<evidence type="ECO:0000313" key="3">
    <source>
        <dbReference type="Proteomes" id="UP001595912"/>
    </source>
</evidence>
<sequence length="188" mass="20580">MTTIAVILGSTRPGRKGEAVAHWVLDRARARTDARFELLDLAQHRLPDIDEPVPPARGHYTHDHTRAWAATVARYDGYVFVTPEYNHSLPGPLKNALDRVYAEWNNKAAALVSYGWNGGVRAAEQLRLVMGSLQVADVTAQVALNMATDFRDLTDFAPAAYQDAALTTMLDQVVAWSTALAPLRTAAA</sequence>
<keyword evidence="3" id="KW-1185">Reference proteome</keyword>
<dbReference type="GO" id="GO:0016491">
    <property type="term" value="F:oxidoreductase activity"/>
    <property type="evidence" value="ECO:0007669"/>
    <property type="project" value="UniProtKB-KW"/>
</dbReference>
<evidence type="ECO:0000259" key="1">
    <source>
        <dbReference type="Pfam" id="PF03358"/>
    </source>
</evidence>